<dbReference type="Proteomes" id="UP000243207">
    <property type="component" value="Chromosome I"/>
</dbReference>
<evidence type="ECO:0000256" key="1">
    <source>
        <dbReference type="SAM" id="Phobius"/>
    </source>
</evidence>
<name>A0A1H1SVS4_9GAMM</name>
<evidence type="ECO:0000313" key="2">
    <source>
        <dbReference type="EMBL" id="SDS52085.1"/>
    </source>
</evidence>
<keyword evidence="1" id="KW-0812">Transmembrane</keyword>
<reference evidence="3" key="1">
    <citation type="submission" date="2016-10" db="EMBL/GenBank/DDBJ databases">
        <authorList>
            <person name="Varghese N."/>
            <person name="Submissions S."/>
        </authorList>
    </citation>
    <scope>NUCLEOTIDE SEQUENCE [LARGE SCALE GENOMIC DNA]</scope>
    <source>
        <strain evidence="3">NRRL B-51270</strain>
    </source>
</reference>
<keyword evidence="3" id="KW-1185">Reference proteome</keyword>
<keyword evidence="1" id="KW-1133">Transmembrane helix</keyword>
<evidence type="ECO:0008006" key="4">
    <source>
        <dbReference type="Google" id="ProtNLM"/>
    </source>
</evidence>
<gene>
    <name evidence="2" type="ORF">SAMN05216421_1677</name>
</gene>
<sequence>MDSTKAFAIRHMDPERYRQETRKSTLIVAVSFAVLAMSFSALAVALFGSPEGDNFRWNLAGVVLGLVVAVMLVRNVLWAQPWMDSAAYGWRLKRSLMSITNIMHHVETGVKCRSPEAMKLLRFYHLGQIEMHRLDGNTQALDDMNEAMERHREAMLEESLDVDQYRLDPAWLDHKNWKRDELG</sequence>
<keyword evidence="1" id="KW-0472">Membrane</keyword>
<accession>A0A1H1SVS4</accession>
<evidence type="ECO:0000313" key="3">
    <source>
        <dbReference type="Proteomes" id="UP000243207"/>
    </source>
</evidence>
<feature type="transmembrane region" description="Helical" evidence="1">
    <location>
        <begin position="55"/>
        <end position="73"/>
    </location>
</feature>
<feature type="transmembrane region" description="Helical" evidence="1">
    <location>
        <begin position="26"/>
        <end position="49"/>
    </location>
</feature>
<proteinExistence type="predicted"/>
<dbReference type="Pfam" id="PF11286">
    <property type="entry name" value="DUF3087"/>
    <property type="match status" value="1"/>
</dbReference>
<dbReference type="InterPro" id="IPR021438">
    <property type="entry name" value="DUF3087"/>
</dbReference>
<organism evidence="2 3">
    <name type="scientific">Halopseudomonas xinjiangensis</name>
    <dbReference type="NCBI Taxonomy" id="487184"/>
    <lineage>
        <taxon>Bacteria</taxon>
        <taxon>Pseudomonadati</taxon>
        <taxon>Pseudomonadota</taxon>
        <taxon>Gammaproteobacteria</taxon>
        <taxon>Pseudomonadales</taxon>
        <taxon>Pseudomonadaceae</taxon>
        <taxon>Halopseudomonas</taxon>
    </lineage>
</organism>
<dbReference type="AlphaFoldDB" id="A0A1H1SVS4"/>
<dbReference type="EMBL" id="LT629736">
    <property type="protein sequence ID" value="SDS52085.1"/>
    <property type="molecule type" value="Genomic_DNA"/>
</dbReference>
<protein>
    <recommendedName>
        <fullName evidence="4">DUF3087 domain-containing protein</fullName>
    </recommendedName>
</protein>
<dbReference type="STRING" id="487184.SAMN05216421_1677"/>